<dbReference type="Gene3D" id="3.40.50.410">
    <property type="entry name" value="von Willebrand factor, type A domain"/>
    <property type="match status" value="1"/>
</dbReference>
<protein>
    <recommendedName>
        <fullName evidence="1">VWFA domain-containing protein</fullName>
    </recommendedName>
</protein>
<reference evidence="2 3" key="2">
    <citation type="submission" date="2020-03" db="EMBL/GenBank/DDBJ databases">
        <authorList>
            <person name="Ichikawa N."/>
            <person name="Kimura A."/>
            <person name="Kitahashi Y."/>
            <person name="Uohara A."/>
        </authorList>
    </citation>
    <scope>NUCLEOTIDE SEQUENCE [LARGE SCALE GENOMIC DNA]</scope>
    <source>
        <strain evidence="2 3">NBRC 108639</strain>
    </source>
</reference>
<dbReference type="SUPFAM" id="SSF53300">
    <property type="entry name" value="vWA-like"/>
    <property type="match status" value="1"/>
</dbReference>
<comment type="caution">
    <text evidence="2">The sequence shown here is derived from an EMBL/GenBank/DDBJ whole genome shotgun (WGS) entry which is preliminary data.</text>
</comment>
<proteinExistence type="predicted"/>
<evidence type="ECO:0000313" key="3">
    <source>
        <dbReference type="Proteomes" id="UP000482800"/>
    </source>
</evidence>
<dbReference type="RefSeq" id="WP_173067149.1">
    <property type="nucleotide sequence ID" value="NZ_BLPF01000003.1"/>
</dbReference>
<dbReference type="InterPro" id="IPR002035">
    <property type="entry name" value="VWF_A"/>
</dbReference>
<sequence length="375" mass="39122">MLVLVTDGQVGNEDQILREAGDLAGVRVHTVGVDRAVNAGFLGRLAAAGGGRCELVESEDRLDEAMDSIHRRIGAPLVTGVTLAADGLSLVDGARTPDRLPDLFPGVPYVVTGRYRGAPAGGLTLRGTTRDGREWTVDAPVTPSANAALTAIWARAHLRELEDRYAAAAGTDLTGLERRIVDASLRFGVLCRFTAYLAVDSRTVAGGGPGHRIVQPVEPTSGWDMLSAPPGGMSRGMGGFAPAAAGIAPSARAAFVARPAKRRAGDGGGMPVPLPASAPARPAPPVADLAGLAAREARRLRELAGRPEYERREALEDLGSRLAVLAGSGPLRTLAEALRPQAIGGRPFEELWAHVLEVLDAAAGGTDRGSSFWRR</sequence>
<dbReference type="PROSITE" id="PS50234">
    <property type="entry name" value="VWFA"/>
    <property type="match status" value="1"/>
</dbReference>
<keyword evidence="3" id="KW-1185">Reference proteome</keyword>
<feature type="domain" description="VWFA" evidence="1">
    <location>
        <begin position="1"/>
        <end position="73"/>
    </location>
</feature>
<dbReference type="PANTHER" id="PTHR45737">
    <property type="entry name" value="VON WILLEBRAND FACTOR A DOMAIN-CONTAINING PROTEIN 5A"/>
    <property type="match status" value="1"/>
</dbReference>
<dbReference type="PANTHER" id="PTHR45737:SF6">
    <property type="entry name" value="VON WILLEBRAND FACTOR A DOMAIN-CONTAINING PROTEIN 5A"/>
    <property type="match status" value="1"/>
</dbReference>
<organism evidence="2 3">
    <name type="scientific">Phytohabitans houttuyneae</name>
    <dbReference type="NCBI Taxonomy" id="1076126"/>
    <lineage>
        <taxon>Bacteria</taxon>
        <taxon>Bacillati</taxon>
        <taxon>Actinomycetota</taxon>
        <taxon>Actinomycetes</taxon>
        <taxon>Micromonosporales</taxon>
        <taxon>Micromonosporaceae</taxon>
    </lineage>
</organism>
<dbReference type="Proteomes" id="UP000482800">
    <property type="component" value="Unassembled WGS sequence"/>
</dbReference>
<dbReference type="EMBL" id="BLPF01000003">
    <property type="protein sequence ID" value="GFJ83996.1"/>
    <property type="molecule type" value="Genomic_DNA"/>
</dbReference>
<evidence type="ECO:0000313" key="2">
    <source>
        <dbReference type="EMBL" id="GFJ83996.1"/>
    </source>
</evidence>
<dbReference type="AlphaFoldDB" id="A0A6V8KQ68"/>
<name>A0A6V8KQ68_9ACTN</name>
<accession>A0A6V8KQ68</accession>
<gene>
    <name evidence="2" type="ORF">Phou_081760</name>
</gene>
<dbReference type="InterPro" id="IPR036465">
    <property type="entry name" value="vWFA_dom_sf"/>
</dbReference>
<evidence type="ECO:0000259" key="1">
    <source>
        <dbReference type="PROSITE" id="PS50234"/>
    </source>
</evidence>
<reference evidence="2 3" key="1">
    <citation type="submission" date="2020-03" db="EMBL/GenBank/DDBJ databases">
        <title>Whole genome shotgun sequence of Phytohabitans houttuyneae NBRC 108639.</title>
        <authorList>
            <person name="Komaki H."/>
            <person name="Tamura T."/>
        </authorList>
    </citation>
    <scope>NUCLEOTIDE SEQUENCE [LARGE SCALE GENOMIC DNA]</scope>
    <source>
        <strain evidence="2 3">NBRC 108639</strain>
    </source>
</reference>